<feature type="compositionally biased region" description="Basic residues" evidence="1">
    <location>
        <begin position="325"/>
        <end position="339"/>
    </location>
</feature>
<dbReference type="KEGG" id="pkn:PKNH_0005400"/>
<accession>A0A6H5FU25</accession>
<dbReference type="OrthoDB" id="389513at2759"/>
<feature type="domain" description="Schizont-infected cell agglutination extracellular alpha" evidence="2">
    <location>
        <begin position="13"/>
        <end position="202"/>
    </location>
</feature>
<dbReference type="GeneID" id="62347999"/>
<feature type="compositionally biased region" description="Basic and acidic residues" evidence="1">
    <location>
        <begin position="345"/>
        <end position="359"/>
    </location>
</feature>
<dbReference type="AlphaFoldDB" id="A0A6H5FU25"/>
<dbReference type="Proteomes" id="UP000031513">
    <property type="component" value="Unassembled WGS sequence"/>
</dbReference>
<sequence length="384" mass="43292">RRHTTMASHSGGELLQKWLEKLKEGGKLEGSVDDAAENMKKDLVASWDELSRRLMEQESKDIGNFCESGVSWTERGSTPEGQFVQILCTTVAEIKYFMSGVERRRTEHSSRYDKPAVITALTDEEAYRRCIVGPVALSEIYGDHCKLREVIEKVQSGVEIKLIDHFNKDPRNLQNQLNKCEGVDLNALLLGKAILSDKIKQWTLQNREKAIKNNSGPWGIKMPWRYWPHVCTHSREDRTKLQQQRLQNAESMVTFTNLNNSKSNTNDASLSDILVKDEYKLPESTLQRVVRSAVSNGGGAPGASPLNMENLKQELDKAIQTQTGKNRKSSTFHHARGKKVSSGGADERRKVSLREGEGCLREREVSLREGEVSLREGEVSLREG</sequence>
<keyword evidence="4" id="KW-1185">Reference proteome</keyword>
<gene>
    <name evidence="3" type="ORF">PKNH_0005400</name>
</gene>
<feature type="region of interest" description="Disordered" evidence="1">
    <location>
        <begin position="320"/>
        <end position="359"/>
    </location>
</feature>
<dbReference type="InterPro" id="IPR024290">
    <property type="entry name" value="SICA_extracell_a"/>
</dbReference>
<dbReference type="EMBL" id="CADCXE010000083">
    <property type="protein sequence ID" value="CAA9991416.1"/>
    <property type="molecule type" value="Genomic_DNA"/>
</dbReference>
<feature type="non-terminal residue" evidence="3">
    <location>
        <position position="1"/>
    </location>
</feature>
<organism evidence="3 4">
    <name type="scientific">Plasmodium knowlesi (strain H)</name>
    <dbReference type="NCBI Taxonomy" id="5851"/>
    <lineage>
        <taxon>Eukaryota</taxon>
        <taxon>Sar</taxon>
        <taxon>Alveolata</taxon>
        <taxon>Apicomplexa</taxon>
        <taxon>Aconoidasida</taxon>
        <taxon>Haemosporida</taxon>
        <taxon>Plasmodiidae</taxon>
        <taxon>Plasmodium</taxon>
        <taxon>Plasmodium (Plasmodium)</taxon>
    </lineage>
</organism>
<protein>
    <submittedName>
        <fullName evidence="3">SICAvar, type I</fullName>
    </submittedName>
</protein>
<name>A0A6H5FU25_PLAKH</name>
<dbReference type="InParanoid" id="A0A6H5FU25"/>
<reference evidence="3" key="1">
    <citation type="submission" date="2020-02" db="EMBL/GenBank/DDBJ databases">
        <authorList>
            <consortium name="Pathogen Informatics"/>
        </authorList>
    </citation>
    <scope>NUCLEOTIDE SEQUENCE [LARGE SCALE GENOMIC DNA]</scope>
    <source>
        <strain evidence="3">H</strain>
    </source>
</reference>
<evidence type="ECO:0000313" key="3">
    <source>
        <dbReference type="EMBL" id="CAA9991416.1"/>
    </source>
</evidence>
<evidence type="ECO:0000256" key="1">
    <source>
        <dbReference type="SAM" id="MobiDB-lite"/>
    </source>
</evidence>
<dbReference type="Pfam" id="PF12887">
    <property type="entry name" value="SICA_alpha"/>
    <property type="match status" value="1"/>
</dbReference>
<comment type="caution">
    <text evidence="3">The sequence shown here is derived from an EMBL/GenBank/DDBJ whole genome shotgun (WGS) entry which is preliminary data.</text>
</comment>
<proteinExistence type="predicted"/>
<dbReference type="RefSeq" id="XP_038970146.1">
    <property type="nucleotide sequence ID" value="XM_039113480.1"/>
</dbReference>
<evidence type="ECO:0000313" key="4">
    <source>
        <dbReference type="Proteomes" id="UP000031513"/>
    </source>
</evidence>
<feature type="non-terminal residue" evidence="3">
    <location>
        <position position="384"/>
    </location>
</feature>
<evidence type="ECO:0000259" key="2">
    <source>
        <dbReference type="Pfam" id="PF12887"/>
    </source>
</evidence>